<feature type="region of interest" description="Disordered" evidence="5">
    <location>
        <begin position="1"/>
        <end position="28"/>
    </location>
</feature>
<dbReference type="PROSITE" id="PS00139">
    <property type="entry name" value="THIOL_PROTEASE_CYS"/>
    <property type="match status" value="1"/>
</dbReference>
<dbReference type="PANTHER" id="PTHR10363">
    <property type="entry name" value="BLEOMYCIN HYDROLASE"/>
    <property type="match status" value="1"/>
</dbReference>
<evidence type="ECO:0000256" key="4">
    <source>
        <dbReference type="PIRNR" id="PIRNR005700"/>
    </source>
</evidence>
<dbReference type="SUPFAM" id="SSF54001">
    <property type="entry name" value="Cysteine proteinases"/>
    <property type="match status" value="1"/>
</dbReference>
<keyword evidence="3 4" id="KW-0788">Thiol protease</keyword>
<keyword evidence="1 4" id="KW-0645">Protease</keyword>
<dbReference type="PANTHER" id="PTHR10363:SF2">
    <property type="entry name" value="BLEOMYCIN HYDROLASE"/>
    <property type="match status" value="1"/>
</dbReference>
<proteinExistence type="inferred from homology"/>
<evidence type="ECO:0000313" key="6">
    <source>
        <dbReference type="EMBL" id="KKN95089.1"/>
    </source>
</evidence>
<evidence type="ECO:0008006" key="7">
    <source>
        <dbReference type="Google" id="ProtNLM"/>
    </source>
</evidence>
<dbReference type="EMBL" id="LAZR01000073">
    <property type="protein sequence ID" value="KKN95089.1"/>
    <property type="molecule type" value="Genomic_DNA"/>
</dbReference>
<feature type="compositionally biased region" description="Basic residues" evidence="5">
    <location>
        <begin position="1"/>
        <end position="18"/>
    </location>
</feature>
<evidence type="ECO:0000256" key="2">
    <source>
        <dbReference type="ARBA" id="ARBA00022801"/>
    </source>
</evidence>
<comment type="similarity">
    <text evidence="4">Belongs to the peptidase C1 family.</text>
</comment>
<keyword evidence="2 4" id="KW-0378">Hydrolase</keyword>
<reference evidence="6" key="1">
    <citation type="journal article" date="2015" name="Nature">
        <title>Complex archaea that bridge the gap between prokaryotes and eukaryotes.</title>
        <authorList>
            <person name="Spang A."/>
            <person name="Saw J.H."/>
            <person name="Jorgensen S.L."/>
            <person name="Zaremba-Niedzwiedzka K."/>
            <person name="Martijn J."/>
            <person name="Lind A.E."/>
            <person name="van Eijk R."/>
            <person name="Schleper C."/>
            <person name="Guy L."/>
            <person name="Ettema T.J."/>
        </authorList>
    </citation>
    <scope>NUCLEOTIDE SEQUENCE</scope>
</reference>
<evidence type="ECO:0000256" key="1">
    <source>
        <dbReference type="ARBA" id="ARBA00022670"/>
    </source>
</evidence>
<dbReference type="InterPro" id="IPR038765">
    <property type="entry name" value="Papain-like_cys_pep_sf"/>
</dbReference>
<evidence type="ECO:0000256" key="3">
    <source>
        <dbReference type="ARBA" id="ARBA00022807"/>
    </source>
</evidence>
<dbReference type="GO" id="GO:0009636">
    <property type="term" value="P:response to toxic substance"/>
    <property type="evidence" value="ECO:0007669"/>
    <property type="project" value="TreeGrafter"/>
</dbReference>
<gene>
    <name evidence="6" type="ORF">LCGC14_0181570</name>
</gene>
<dbReference type="GO" id="GO:0005737">
    <property type="term" value="C:cytoplasm"/>
    <property type="evidence" value="ECO:0007669"/>
    <property type="project" value="TreeGrafter"/>
</dbReference>
<comment type="caution">
    <text evidence="6">The sequence shown here is derived from an EMBL/GenBank/DDBJ whole genome shotgun (WGS) entry which is preliminary data.</text>
</comment>
<dbReference type="CDD" id="cd00585">
    <property type="entry name" value="Peptidase_C1B"/>
    <property type="match status" value="1"/>
</dbReference>
<dbReference type="InterPro" id="IPR004134">
    <property type="entry name" value="Peptidase_C1B"/>
</dbReference>
<dbReference type="Gene3D" id="3.90.70.10">
    <property type="entry name" value="Cysteine proteinases"/>
    <property type="match status" value="1"/>
</dbReference>
<dbReference type="GO" id="GO:0043418">
    <property type="term" value="P:homocysteine catabolic process"/>
    <property type="evidence" value="ECO:0007669"/>
    <property type="project" value="TreeGrafter"/>
</dbReference>
<protein>
    <recommendedName>
        <fullName evidence="7">Aminopeptidase</fullName>
    </recommendedName>
</protein>
<sequence length="466" mass="53414">MVAKSRKRKTAPKRKPRRQPPAAPAKLTRPMIQQMRQDFLAKPIYSVMQNAITHTSVDGLAWRHDVTKDAEHSYSIKLDKWTATNQKGSGRCWMFAAMNLFRVGAMKKLKLDNFEFSQNYPLFWDKLEKANFFLEAMIDTADRDIDDRTVKHLIQHPVDDGGQWNMFISLVHRHGLVPKTIMPETQSSSSTGSMNNILIRKLRLGAKVLRDMFAGGAKLADLRAAKAEMLSEVHRILCIHLGTPPEKFDWQWTDKSDKLHRQRGMTPKRFAETYVTVDIDDYVCLVHDPRPTSPVGRTFTVEHLGNVVGGQRVIYLNIDVELMKRITMKTLQDGEPVWFGCDVGHMMHRDTGLWDAEVQDFESIYDMGLSMDKAARLHYGSTAMSHAMLFTGVDIVGGKPRRWRVENSWGTDKANAGFWRMNDSWFNEHMFEIAAKSKYLPVKLRDALKKKPIVLPVWDPMGSLAR</sequence>
<dbReference type="Pfam" id="PF03051">
    <property type="entry name" value="Peptidase_C1_2"/>
    <property type="match status" value="1"/>
</dbReference>
<dbReference type="InterPro" id="IPR000169">
    <property type="entry name" value="Pept_cys_AS"/>
</dbReference>
<organism evidence="6">
    <name type="scientific">marine sediment metagenome</name>
    <dbReference type="NCBI Taxonomy" id="412755"/>
    <lineage>
        <taxon>unclassified sequences</taxon>
        <taxon>metagenomes</taxon>
        <taxon>ecological metagenomes</taxon>
    </lineage>
</organism>
<dbReference type="AlphaFoldDB" id="A0A0F9UTR1"/>
<dbReference type="PIRSF" id="PIRSF005700">
    <property type="entry name" value="PepC"/>
    <property type="match status" value="1"/>
</dbReference>
<evidence type="ECO:0000256" key="5">
    <source>
        <dbReference type="SAM" id="MobiDB-lite"/>
    </source>
</evidence>
<name>A0A0F9UTR1_9ZZZZ</name>
<dbReference type="GO" id="GO:0006508">
    <property type="term" value="P:proteolysis"/>
    <property type="evidence" value="ECO:0007669"/>
    <property type="project" value="UniProtKB-KW"/>
</dbReference>
<dbReference type="GO" id="GO:0070005">
    <property type="term" value="F:cysteine-type aminopeptidase activity"/>
    <property type="evidence" value="ECO:0007669"/>
    <property type="project" value="InterPro"/>
</dbReference>
<accession>A0A0F9UTR1</accession>